<evidence type="ECO:0000313" key="1">
    <source>
        <dbReference type="EMBL" id="KAI3353210.1"/>
    </source>
</evidence>
<reference evidence="1" key="1">
    <citation type="submission" date="2022-04" db="EMBL/GenBank/DDBJ databases">
        <title>Jade perch genome.</title>
        <authorList>
            <person name="Chao B."/>
        </authorList>
    </citation>
    <scope>NUCLEOTIDE SEQUENCE</scope>
    <source>
        <strain evidence="1">CB-2022</strain>
    </source>
</reference>
<organism evidence="1 2">
    <name type="scientific">Scortum barcoo</name>
    <name type="common">barcoo grunter</name>
    <dbReference type="NCBI Taxonomy" id="214431"/>
    <lineage>
        <taxon>Eukaryota</taxon>
        <taxon>Metazoa</taxon>
        <taxon>Chordata</taxon>
        <taxon>Craniata</taxon>
        <taxon>Vertebrata</taxon>
        <taxon>Euteleostomi</taxon>
        <taxon>Actinopterygii</taxon>
        <taxon>Neopterygii</taxon>
        <taxon>Teleostei</taxon>
        <taxon>Neoteleostei</taxon>
        <taxon>Acanthomorphata</taxon>
        <taxon>Eupercaria</taxon>
        <taxon>Centrarchiformes</taxon>
        <taxon>Terapontoidei</taxon>
        <taxon>Terapontidae</taxon>
        <taxon>Scortum</taxon>
    </lineage>
</organism>
<evidence type="ECO:0000313" key="2">
    <source>
        <dbReference type="Proteomes" id="UP000831701"/>
    </source>
</evidence>
<comment type="caution">
    <text evidence="1">The sequence shown here is derived from an EMBL/GenBank/DDBJ whole genome shotgun (WGS) entry which is preliminary data.</text>
</comment>
<proteinExistence type="predicted"/>
<keyword evidence="2" id="KW-1185">Reference proteome</keyword>
<dbReference type="EMBL" id="CM041553">
    <property type="protein sequence ID" value="KAI3353210.1"/>
    <property type="molecule type" value="Genomic_DNA"/>
</dbReference>
<accession>A0ACB8VC49</accession>
<protein>
    <submittedName>
        <fullName evidence="1">Uncharacterized protein</fullName>
    </submittedName>
</protein>
<name>A0ACB8VC49_9TELE</name>
<sequence>MSWTLSGKRGAELSTDQVGDDLVEPSVREVFNSHLQENFSQIPREAGDIESEWTMFSASTVNALLERVKLTGGLVQPPVGVPHHRVVKVKLSIYRSVSRPTLTYGHEQDQRIQVDEMSFLLRVAGRSP</sequence>
<dbReference type="Proteomes" id="UP000831701">
    <property type="component" value="Chromosome 23"/>
</dbReference>
<gene>
    <name evidence="1" type="ORF">L3Q82_019766</name>
</gene>